<proteinExistence type="predicted"/>
<dbReference type="NCBIfam" id="TIGR01459">
    <property type="entry name" value="HAD-SF-IIA-hyp4"/>
    <property type="match status" value="1"/>
</dbReference>
<reference evidence="1 2" key="1">
    <citation type="journal article" date="2018" name="Microbiome">
        <title>Fine metagenomic profile of the Mediterranean stratified and mixed water columns revealed by assembly and recruitment.</title>
        <authorList>
            <person name="Haro-Moreno J.M."/>
            <person name="Lopez-Perez M."/>
            <person name="De La Torre J.R."/>
            <person name="Picazo A."/>
            <person name="Camacho A."/>
            <person name="Rodriguez-Valera F."/>
        </authorList>
    </citation>
    <scope>NUCLEOTIDE SEQUENCE [LARGE SCALE GENOMIC DNA]</scope>
    <source>
        <strain evidence="1">MED-G57</strain>
    </source>
</reference>
<dbReference type="InterPro" id="IPR036412">
    <property type="entry name" value="HAD-like_sf"/>
</dbReference>
<dbReference type="SUPFAM" id="SSF56784">
    <property type="entry name" value="HAD-like"/>
    <property type="match status" value="1"/>
</dbReference>
<dbReference type="PANTHER" id="PTHR19288">
    <property type="entry name" value="4-NITROPHENYLPHOSPHATASE-RELATED"/>
    <property type="match status" value="1"/>
</dbReference>
<dbReference type="InterPro" id="IPR006356">
    <property type="entry name" value="HAD-SF_hydro_IIA_hyp3"/>
</dbReference>
<dbReference type="InterPro" id="IPR023214">
    <property type="entry name" value="HAD_sf"/>
</dbReference>
<dbReference type="Pfam" id="PF13344">
    <property type="entry name" value="Hydrolase_6"/>
    <property type="match status" value="1"/>
</dbReference>
<dbReference type="AlphaFoldDB" id="A0A368DQI5"/>
<name>A0A368DQI5_9PROT</name>
<dbReference type="NCBIfam" id="TIGR01460">
    <property type="entry name" value="HAD-SF-IIA"/>
    <property type="match status" value="1"/>
</dbReference>
<dbReference type="Proteomes" id="UP000253570">
    <property type="component" value="Unassembled WGS sequence"/>
</dbReference>
<dbReference type="Gene3D" id="3.40.50.1000">
    <property type="entry name" value="HAD superfamily/HAD-like"/>
    <property type="match status" value="2"/>
</dbReference>
<dbReference type="GO" id="GO:0005737">
    <property type="term" value="C:cytoplasm"/>
    <property type="evidence" value="ECO:0007669"/>
    <property type="project" value="TreeGrafter"/>
</dbReference>
<evidence type="ECO:0000313" key="2">
    <source>
        <dbReference type="Proteomes" id="UP000253570"/>
    </source>
</evidence>
<sequence length="285" mass="32623">MKNHYEVIICDIWGVLHNGKNYFPRAVKFLKDFIDKGGLVILLTNAPRRSKNVRDYLLKMGIDSGICQYIVSSGDCTFEWLNTLNSSPLYHLGPAKDNSLFDNIKINKVNFENCDNCICTGFFDEFNESIEDYESILNNLKERSITLHCANPDLYVNKGSTILPCAGLIAQRYEEVGGKVVYFGKPYSIIYDQVIKRANQILGKQISKKQVLAIGDGLYTDIMGASMNDIDSLFITDGVHKEELDEYIGNSEFERNIIINFIQENNINIKMPKYIQRELDFFNYI</sequence>
<dbReference type="EMBL" id="QOQD01000003">
    <property type="protein sequence ID" value="RCL74097.1"/>
    <property type="molecule type" value="Genomic_DNA"/>
</dbReference>
<protein>
    <submittedName>
        <fullName evidence="1">TIGR01459 family HAD-type hydrolase</fullName>
    </submittedName>
</protein>
<dbReference type="Pfam" id="PF13242">
    <property type="entry name" value="Hydrolase_like"/>
    <property type="match status" value="1"/>
</dbReference>
<comment type="caution">
    <text evidence="1">The sequence shown here is derived from an EMBL/GenBank/DDBJ whole genome shotgun (WGS) entry which is preliminary data.</text>
</comment>
<organism evidence="1 2">
    <name type="scientific">PS1 clade bacterium</name>
    <dbReference type="NCBI Taxonomy" id="2175152"/>
    <lineage>
        <taxon>Bacteria</taxon>
        <taxon>Pseudomonadati</taxon>
        <taxon>Pseudomonadota</taxon>
        <taxon>Alphaproteobacteria</taxon>
        <taxon>PS1 clade</taxon>
    </lineage>
</organism>
<dbReference type="InterPro" id="IPR006357">
    <property type="entry name" value="HAD-SF_hydro_IIA"/>
</dbReference>
<evidence type="ECO:0000313" key="1">
    <source>
        <dbReference type="EMBL" id="RCL74097.1"/>
    </source>
</evidence>
<gene>
    <name evidence="1" type="ORF">DBW71_01480</name>
</gene>
<dbReference type="PANTHER" id="PTHR19288:SF90">
    <property type="entry name" value="OS08G0542600 PROTEIN"/>
    <property type="match status" value="1"/>
</dbReference>
<dbReference type="GO" id="GO:0016791">
    <property type="term" value="F:phosphatase activity"/>
    <property type="evidence" value="ECO:0007669"/>
    <property type="project" value="TreeGrafter"/>
</dbReference>
<accession>A0A368DQI5</accession>
<keyword evidence="1" id="KW-0378">Hydrolase</keyword>